<sequence>MATTDQTSNSQGVDPDQDPTPAMDEQSSTAPGLPLNSHVSAQSIDRKGLDAHEYDIDPDQSASEVQDVITCDVCIIGGGASGTYAAIRLCDMGKSVVVVEKQGRLGGPTETYFDPATKETAEIGVVVWHDLPVVRDYFARFDIPLAKASFATPGVSTIHADLRSGRIVDDYRSASPNAALATYGAQLARYPYLEAGFDIPYPVSPDLLLPFGEFVEKHGIDAVMHTVFGYAQGIGDLLRVPTIYVMKLFGLDVLRNLRVGFLATERHYNGEIYEKARLKLAGDVLLNSEVVKVDRETEEHATVLVKSPSGPKLVKASTLLITIPPKPKNLHGFDLDDTERSLFSHFTNATYYSALIRDSGIPDTVRIRNTGADTAYNLPILPGAYYFAPTGIPGLHHVKYGSPVEMSDEQVKADMLRRLSG</sequence>
<proteinExistence type="predicted"/>
<keyword evidence="3" id="KW-1185">Reference proteome</keyword>
<evidence type="ECO:0000256" key="1">
    <source>
        <dbReference type="SAM" id="MobiDB-lite"/>
    </source>
</evidence>
<evidence type="ECO:0000313" key="2">
    <source>
        <dbReference type="EMBL" id="KAJ9658050.1"/>
    </source>
</evidence>
<name>A0ABQ9NI36_9PEZI</name>
<dbReference type="Proteomes" id="UP001172684">
    <property type="component" value="Unassembled WGS sequence"/>
</dbReference>
<gene>
    <name evidence="2" type="ORF">H2201_007945</name>
</gene>
<dbReference type="SUPFAM" id="SSF51905">
    <property type="entry name" value="FAD/NAD(P)-binding domain"/>
    <property type="match status" value="1"/>
</dbReference>
<dbReference type="Pfam" id="PF13450">
    <property type="entry name" value="NAD_binding_8"/>
    <property type="match status" value="1"/>
</dbReference>
<dbReference type="InterPro" id="IPR036188">
    <property type="entry name" value="FAD/NAD-bd_sf"/>
</dbReference>
<dbReference type="EMBL" id="JAPDRL010000092">
    <property type="protein sequence ID" value="KAJ9658050.1"/>
    <property type="molecule type" value="Genomic_DNA"/>
</dbReference>
<protein>
    <recommendedName>
        <fullName evidence="4">Amine oxidase domain-containing protein</fullName>
    </recommendedName>
</protein>
<reference evidence="2" key="1">
    <citation type="submission" date="2022-10" db="EMBL/GenBank/DDBJ databases">
        <title>Culturing micro-colonial fungi from biological soil crusts in the Mojave desert and describing Neophaeococcomyces mojavensis, and introducing the new genera and species Taxawa tesnikishii.</title>
        <authorList>
            <person name="Kurbessoian T."/>
            <person name="Stajich J.E."/>
        </authorList>
    </citation>
    <scope>NUCLEOTIDE SEQUENCE</scope>
    <source>
        <strain evidence="2">TK_1</strain>
    </source>
</reference>
<evidence type="ECO:0008006" key="4">
    <source>
        <dbReference type="Google" id="ProtNLM"/>
    </source>
</evidence>
<dbReference type="Gene3D" id="3.30.70.1990">
    <property type="match status" value="1"/>
</dbReference>
<feature type="region of interest" description="Disordered" evidence="1">
    <location>
        <begin position="1"/>
        <end position="37"/>
    </location>
</feature>
<dbReference type="Gene3D" id="3.50.50.60">
    <property type="entry name" value="FAD/NAD(P)-binding domain"/>
    <property type="match status" value="1"/>
</dbReference>
<feature type="compositionally biased region" description="Polar residues" evidence="1">
    <location>
        <begin position="1"/>
        <end position="12"/>
    </location>
</feature>
<dbReference type="Gene3D" id="1.10.405.20">
    <property type="match status" value="1"/>
</dbReference>
<evidence type="ECO:0000313" key="3">
    <source>
        <dbReference type="Proteomes" id="UP001172684"/>
    </source>
</evidence>
<accession>A0ABQ9NI36</accession>
<comment type="caution">
    <text evidence="2">The sequence shown here is derived from an EMBL/GenBank/DDBJ whole genome shotgun (WGS) entry which is preliminary data.</text>
</comment>
<organism evidence="2 3">
    <name type="scientific">Coniosporium apollinis</name>
    <dbReference type="NCBI Taxonomy" id="61459"/>
    <lineage>
        <taxon>Eukaryota</taxon>
        <taxon>Fungi</taxon>
        <taxon>Dikarya</taxon>
        <taxon>Ascomycota</taxon>
        <taxon>Pezizomycotina</taxon>
        <taxon>Dothideomycetes</taxon>
        <taxon>Dothideomycetes incertae sedis</taxon>
        <taxon>Coniosporium</taxon>
    </lineage>
</organism>